<evidence type="ECO:0000259" key="5">
    <source>
        <dbReference type="PROSITE" id="PS51194"/>
    </source>
</evidence>
<feature type="domain" description="Helicase ATP-binding" evidence="4">
    <location>
        <begin position="155"/>
        <end position="307"/>
    </location>
</feature>
<dbReference type="Gene3D" id="3.40.50.300">
    <property type="entry name" value="P-loop containing nucleotide triphosphate hydrolases"/>
    <property type="match status" value="2"/>
</dbReference>
<dbReference type="Pfam" id="PF04851">
    <property type="entry name" value="ResIII"/>
    <property type="match status" value="1"/>
</dbReference>
<dbReference type="EMBL" id="JAFBEV010000004">
    <property type="protein sequence ID" value="MBM7657266.1"/>
    <property type="molecule type" value="Genomic_DNA"/>
</dbReference>
<evidence type="ECO:0000313" key="7">
    <source>
        <dbReference type="Proteomes" id="UP000823201"/>
    </source>
</evidence>
<dbReference type="PANTHER" id="PTHR30580">
    <property type="entry name" value="PRIMOSOMAL PROTEIN N"/>
    <property type="match status" value="1"/>
</dbReference>
<evidence type="ECO:0000313" key="6">
    <source>
        <dbReference type="EMBL" id="MBM7657266.1"/>
    </source>
</evidence>
<accession>A0ABS2Q6R4</accession>
<dbReference type="SMART" id="SM00487">
    <property type="entry name" value="DEXDc"/>
    <property type="match status" value="1"/>
</dbReference>
<dbReference type="RefSeq" id="WP_205005605.1">
    <property type="nucleotide sequence ID" value="NZ_CBCRXA010000016.1"/>
</dbReference>
<comment type="caution">
    <text evidence="6">The sequence shown here is derived from an EMBL/GenBank/DDBJ whole genome shotgun (WGS) entry which is preliminary data.</text>
</comment>
<dbReference type="SUPFAM" id="SSF52540">
    <property type="entry name" value="P-loop containing nucleoside triphosphate hydrolases"/>
    <property type="match status" value="1"/>
</dbReference>
<keyword evidence="2" id="KW-0067">ATP-binding</keyword>
<organism evidence="6 7">
    <name type="scientific">Sporolactobacillus spathodeae</name>
    <dbReference type="NCBI Taxonomy" id="1465502"/>
    <lineage>
        <taxon>Bacteria</taxon>
        <taxon>Bacillati</taxon>
        <taxon>Bacillota</taxon>
        <taxon>Bacilli</taxon>
        <taxon>Bacillales</taxon>
        <taxon>Sporolactobacillaceae</taxon>
        <taxon>Sporolactobacillus</taxon>
    </lineage>
</organism>
<evidence type="ECO:0000256" key="2">
    <source>
        <dbReference type="ARBA" id="ARBA00022840"/>
    </source>
</evidence>
<dbReference type="SMART" id="SM00490">
    <property type="entry name" value="HELICc"/>
    <property type="match status" value="1"/>
</dbReference>
<dbReference type="InterPro" id="IPR006935">
    <property type="entry name" value="Helicase/UvrB_N"/>
</dbReference>
<keyword evidence="1" id="KW-0547">Nucleotide-binding</keyword>
<evidence type="ECO:0000256" key="3">
    <source>
        <dbReference type="ARBA" id="ARBA00023125"/>
    </source>
</evidence>
<evidence type="ECO:0000259" key="4">
    <source>
        <dbReference type="PROSITE" id="PS51192"/>
    </source>
</evidence>
<sequence length="484" mass="54088">MIVHEKVQEQTDFFSPNPDIQQFLFGKEYRLEDLPFSKAIVREHIAHGFIKVKPGIEPVRCGVFTRFITQKKWHCNRCGNEDPRAFARCRMKGCDCVYCRHCLNMGGVIRSYGQLASWAGPEPAARIQPWGHDAKLCAWQGSLSAQQRSASEKLDQALTAGRSFLIWAVAGAGKTELLFPAIEHALLAGKRVALATPRTDVVKELLPRFRAAFPPVPISALYGGSEEKVPGAPLVLATTHQLIHFVAYFDLIFIDEVDAFPFHTDPMLPFAVEKSTRSNAPIAYLTATPPNNLCTAFARGKIDGVRIPGRYHGFPLPTPEFRWIGNWRTALHKQFLPHAFKKWVAEKMRAKVQLFLFVPSLAIVHALTELLQREGFGRVAGVHSEDPDRHAKVAYFRQGKLDILVTTTILERGVTVPGVEVGVFGADDSIFDERALVQIAGRVGRSANQPSGDVLFFHNGRTLQMLKARQHIEMMNQEAGHVRE</sequence>
<dbReference type="InterPro" id="IPR014001">
    <property type="entry name" value="Helicase_ATP-bd"/>
</dbReference>
<dbReference type="Pfam" id="PF00271">
    <property type="entry name" value="Helicase_C"/>
    <property type="match status" value="1"/>
</dbReference>
<dbReference type="InterPro" id="IPR001650">
    <property type="entry name" value="Helicase_C-like"/>
</dbReference>
<gene>
    <name evidence="6" type="ORF">JOC27_000707</name>
</gene>
<dbReference type="InterPro" id="IPR027417">
    <property type="entry name" value="P-loop_NTPase"/>
</dbReference>
<keyword evidence="7" id="KW-1185">Reference proteome</keyword>
<feature type="domain" description="Helicase C-terminal" evidence="5">
    <location>
        <begin position="339"/>
        <end position="484"/>
    </location>
</feature>
<dbReference type="PROSITE" id="PS51194">
    <property type="entry name" value="HELICASE_CTER"/>
    <property type="match status" value="1"/>
</dbReference>
<protein>
    <submittedName>
        <fullName evidence="6">Competence protein ComFA</fullName>
    </submittedName>
</protein>
<evidence type="ECO:0000256" key="1">
    <source>
        <dbReference type="ARBA" id="ARBA00022741"/>
    </source>
</evidence>
<dbReference type="PROSITE" id="PS51192">
    <property type="entry name" value="HELICASE_ATP_BIND_1"/>
    <property type="match status" value="1"/>
</dbReference>
<proteinExistence type="predicted"/>
<keyword evidence="3" id="KW-0238">DNA-binding</keyword>
<reference evidence="6 7" key="1">
    <citation type="submission" date="2021-01" db="EMBL/GenBank/DDBJ databases">
        <title>Genomic Encyclopedia of Type Strains, Phase IV (KMG-IV): sequencing the most valuable type-strain genomes for metagenomic binning, comparative biology and taxonomic classification.</title>
        <authorList>
            <person name="Goeker M."/>
        </authorList>
    </citation>
    <scope>NUCLEOTIDE SEQUENCE [LARGE SCALE GENOMIC DNA]</scope>
    <source>
        <strain evidence="6 7">DSM 100968</strain>
    </source>
</reference>
<name>A0ABS2Q6R4_9BACL</name>
<dbReference type="Proteomes" id="UP000823201">
    <property type="component" value="Unassembled WGS sequence"/>
</dbReference>
<dbReference type="PANTHER" id="PTHR30580:SF1">
    <property type="entry name" value="COMF OPERON PROTEIN 1"/>
    <property type="match status" value="1"/>
</dbReference>